<keyword evidence="2" id="KW-1185">Reference proteome</keyword>
<protein>
    <submittedName>
        <fullName evidence="1">Uncharacterized protein</fullName>
    </submittedName>
</protein>
<proteinExistence type="predicted"/>
<evidence type="ECO:0000313" key="2">
    <source>
        <dbReference type="Proteomes" id="UP001196509"/>
    </source>
</evidence>
<dbReference type="RefSeq" id="WP_220228674.1">
    <property type="nucleotide sequence ID" value="NZ_JAICBX010000002.1"/>
</dbReference>
<dbReference type="Proteomes" id="UP001196509">
    <property type="component" value="Unassembled WGS sequence"/>
</dbReference>
<reference evidence="1" key="1">
    <citation type="submission" date="2021-08" db="EMBL/GenBank/DDBJ databases">
        <title>Hoeflea bacterium WL0058 sp. nov., isolated from the sediment.</title>
        <authorList>
            <person name="Wang L."/>
            <person name="Zhang D."/>
        </authorList>
    </citation>
    <scope>NUCLEOTIDE SEQUENCE</scope>
    <source>
        <strain evidence="1">WL0058</strain>
    </source>
</reference>
<organism evidence="1 2">
    <name type="scientific">Flavimaribacter sediminis</name>
    <dbReference type="NCBI Taxonomy" id="2865987"/>
    <lineage>
        <taxon>Bacteria</taxon>
        <taxon>Pseudomonadati</taxon>
        <taxon>Pseudomonadota</taxon>
        <taxon>Alphaproteobacteria</taxon>
        <taxon>Hyphomicrobiales</taxon>
        <taxon>Rhizobiaceae</taxon>
        <taxon>Flavimaribacter</taxon>
    </lineage>
</organism>
<dbReference type="EMBL" id="JAICBX010000002">
    <property type="protein sequence ID" value="MBW8638008.1"/>
    <property type="molecule type" value="Genomic_DNA"/>
</dbReference>
<comment type="caution">
    <text evidence="1">The sequence shown here is derived from an EMBL/GenBank/DDBJ whole genome shotgun (WGS) entry which is preliminary data.</text>
</comment>
<gene>
    <name evidence="1" type="ORF">K1W69_12495</name>
</gene>
<sequence length="173" mass="19721">MTQARCLFAAESEQTRDAGLRRDLGKLGCDSDLIFQSPIDMLWEPLEQEGLLVTRFFSPPYGIDGAAGRPGFDSRMNHLEDIRELIGDDLHQQTAKRMLDDRIDVNVGLVGIARPTGEDFPADWAAHMEKGRDRKILLMDEMTVVALINRHRRHLADEAWNCPADEFFRRTNL</sequence>
<evidence type="ECO:0000313" key="1">
    <source>
        <dbReference type="EMBL" id="MBW8638008.1"/>
    </source>
</evidence>
<accession>A0AAE2ZPC3</accession>
<dbReference type="AlphaFoldDB" id="A0AAE2ZPC3"/>
<name>A0AAE2ZPC3_9HYPH</name>